<sequence length="138" mass="16513">MLRKEKVKLSDLYKLKLEEMTDILGITHERAKMLKGLASFQRVPSIGYELAYKLVHHLGYNSLNEIKDESWYEVFDSLEQKLECWTDSCVEDQIICIIHYANHPESEKQWFDFTAERKRYREQHGYPTSRPKVAWNEK</sequence>
<comment type="caution">
    <text evidence="1">The sequence shown here is derived from an EMBL/GenBank/DDBJ whole genome shotgun (WGS) entry which is preliminary data.</text>
</comment>
<gene>
    <name evidence="1" type="ORF">BFG57_07060</name>
</gene>
<proteinExistence type="predicted"/>
<name>A0A1E5LAY8_9BACI</name>
<keyword evidence="2" id="KW-1185">Reference proteome</keyword>
<dbReference type="OrthoDB" id="666031at2"/>
<evidence type="ECO:0000313" key="2">
    <source>
        <dbReference type="Proteomes" id="UP000095209"/>
    </source>
</evidence>
<accession>A0A1E5LAY8</accession>
<evidence type="ECO:0000313" key="1">
    <source>
        <dbReference type="EMBL" id="OEH91159.1"/>
    </source>
</evidence>
<dbReference type="Pfam" id="PF11731">
    <property type="entry name" value="Cdd1"/>
    <property type="match status" value="1"/>
</dbReference>
<dbReference type="Proteomes" id="UP000095209">
    <property type="component" value="Unassembled WGS sequence"/>
</dbReference>
<dbReference type="EMBL" id="MJEH01000064">
    <property type="protein sequence ID" value="OEH91159.1"/>
    <property type="molecule type" value="Genomic_DNA"/>
</dbReference>
<dbReference type="InterPro" id="IPR021725">
    <property type="entry name" value="Cdd1"/>
</dbReference>
<protein>
    <submittedName>
        <fullName evidence="1">Pathogenicity locus</fullName>
    </submittedName>
</protein>
<dbReference type="AlphaFoldDB" id="A0A1E5LAY8"/>
<reference evidence="1 2" key="1">
    <citation type="submission" date="2016-08" db="EMBL/GenBank/DDBJ databases">
        <title>Genome of Bacillus solimangrovi GH2-4.</title>
        <authorList>
            <person name="Lim S."/>
            <person name="Kim B.-C."/>
        </authorList>
    </citation>
    <scope>NUCLEOTIDE SEQUENCE [LARGE SCALE GENOMIC DNA]</scope>
    <source>
        <strain evidence="1 2">GH2-4</strain>
    </source>
</reference>
<organism evidence="1 2">
    <name type="scientific">Bacillus solimangrovi</name>
    <dbReference type="NCBI Taxonomy" id="1305675"/>
    <lineage>
        <taxon>Bacteria</taxon>
        <taxon>Bacillati</taxon>
        <taxon>Bacillota</taxon>
        <taxon>Bacilli</taxon>
        <taxon>Bacillales</taxon>
        <taxon>Bacillaceae</taxon>
        <taxon>Bacillus</taxon>
    </lineage>
</organism>